<accession>A0A7V7BY06</accession>
<evidence type="ECO:0000313" key="2">
    <source>
        <dbReference type="EMBL" id="HHZ03838.1"/>
    </source>
</evidence>
<reference evidence="2 3" key="1">
    <citation type="journal article" date="2020" name="Biotechnol. Biofuels">
        <title>New insights from the biogas microbiome by comprehensive genome-resolved metagenomics of nearly 1600 species originating from multiple anaerobic digesters.</title>
        <authorList>
            <person name="Campanaro S."/>
            <person name="Treu L."/>
            <person name="Rodriguez-R L.M."/>
            <person name="Kovalovszki A."/>
            <person name="Ziels R.M."/>
            <person name="Maus I."/>
            <person name="Zhu X."/>
            <person name="Kougias P.G."/>
            <person name="Basile A."/>
            <person name="Luo G."/>
            <person name="Schluter A."/>
            <person name="Konstantinidis K.T."/>
            <person name="Angelidaki I."/>
        </authorList>
    </citation>
    <scope>NUCLEOTIDE SEQUENCE [LARGE SCALE GENOMIC DNA]</scope>
    <source>
        <strain evidence="2">AS25fmACSIPFO_94</strain>
    </source>
</reference>
<comment type="caution">
    <text evidence="2">The sequence shown here is derived from an EMBL/GenBank/DDBJ whole genome shotgun (WGS) entry which is preliminary data.</text>
</comment>
<dbReference type="EMBL" id="DURU01000037">
    <property type="protein sequence ID" value="HHZ03838.1"/>
    <property type="molecule type" value="Genomic_DNA"/>
</dbReference>
<dbReference type="RefSeq" id="WP_423752731.1">
    <property type="nucleotide sequence ID" value="NZ_DURU01000037.1"/>
</dbReference>
<evidence type="ECO:0000313" key="3">
    <source>
        <dbReference type="Proteomes" id="UP000525027"/>
    </source>
</evidence>
<feature type="domain" description="Integrase catalytic" evidence="1">
    <location>
        <begin position="3"/>
        <end position="30"/>
    </location>
</feature>
<dbReference type="Proteomes" id="UP000525027">
    <property type="component" value="Unassembled WGS sequence"/>
</dbReference>
<dbReference type="InterPro" id="IPR001584">
    <property type="entry name" value="Integrase_cat-core"/>
</dbReference>
<organism evidence="2 3">
    <name type="scientific">Acetomicrobium hydrogeniformans</name>
    <dbReference type="NCBI Taxonomy" id="649746"/>
    <lineage>
        <taxon>Bacteria</taxon>
        <taxon>Thermotogati</taxon>
        <taxon>Synergistota</taxon>
        <taxon>Synergistia</taxon>
        <taxon>Synergistales</taxon>
        <taxon>Acetomicrobiaceae</taxon>
        <taxon>Acetomicrobium</taxon>
    </lineage>
</organism>
<evidence type="ECO:0000259" key="1">
    <source>
        <dbReference type="Pfam" id="PF13333"/>
    </source>
</evidence>
<name>A0A7V7BY06_9BACT</name>
<protein>
    <submittedName>
        <fullName evidence="2">IS3 family transposase</fullName>
    </submittedName>
</protein>
<gene>
    <name evidence="2" type="ORF">GX397_01945</name>
</gene>
<dbReference type="Pfam" id="PF13333">
    <property type="entry name" value="rve_2"/>
    <property type="match status" value="1"/>
</dbReference>
<dbReference type="GO" id="GO:0015074">
    <property type="term" value="P:DNA integration"/>
    <property type="evidence" value="ECO:0007669"/>
    <property type="project" value="InterPro"/>
</dbReference>
<proteinExistence type="predicted"/>
<sequence>MYCNIFKTRAKARIEIFEYVEVFCNRTRLHLTLGYKP</sequence>
<dbReference type="AlphaFoldDB" id="A0A7V7BY06"/>